<evidence type="ECO:0000256" key="5">
    <source>
        <dbReference type="ARBA" id="ARBA00023136"/>
    </source>
</evidence>
<feature type="transmembrane region" description="Helical" evidence="6">
    <location>
        <begin position="398"/>
        <end position="417"/>
    </location>
</feature>
<comment type="subcellular location">
    <subcellularLocation>
        <location evidence="1">Cell membrane</location>
        <topology evidence="1">Multi-pass membrane protein</topology>
    </subcellularLocation>
</comment>
<feature type="transmembrane region" description="Helical" evidence="6">
    <location>
        <begin position="91"/>
        <end position="113"/>
    </location>
</feature>
<feature type="transmembrane region" description="Helical" evidence="6">
    <location>
        <begin position="153"/>
        <end position="170"/>
    </location>
</feature>
<evidence type="ECO:0000256" key="4">
    <source>
        <dbReference type="ARBA" id="ARBA00022989"/>
    </source>
</evidence>
<keyword evidence="4 6" id="KW-1133">Transmembrane helix</keyword>
<sequence length="428" mass="45789">MNDKKWNLQTIVLYGINSVIGSGIFLLPGSAYDHLGPASLLAYLFVFVLVMSIALCFAECGSMFEQSGGPYLYTKQAFGDFFGYEVGVMKWIVSIIAWATMAVGFSTALSALIPQIASPVLQKTIAIGIILTLSLVNLLGINIMAYLNNIATVAKLIPMAIFILGGIWYVEGSNYTPFIPADLTINSVSTAFIIVFFAFTGFENLGVAAGDMENPKRNVPLALIISMSFVSVVYFFVQFNCVGILGADLGGTKTPVADAMGRVWGSNGLLLVTLGTLISIGGLNIASSFNTPRCAQALAEGRLLPKFMMKNNKYNVPYISVLITGGLAILLTLTGSFAELAAISVISRFSQYIPTCIAVPVLRKKSFGHAGYKVPFGLLVPAIAVVASLWLLANADLYKLVTGLGAMVLVAPLYILMKKYSSVENSRP</sequence>
<protein>
    <submittedName>
        <fullName evidence="7">Serine/threonine exchanger SteT</fullName>
    </submittedName>
</protein>
<dbReference type="PANTHER" id="PTHR42770:SF18">
    <property type="entry name" value="ARGININE_AGMATINE ANTIPORTER"/>
    <property type="match status" value="1"/>
</dbReference>
<dbReference type="InterPro" id="IPR002293">
    <property type="entry name" value="AA/rel_permease1"/>
</dbReference>
<feature type="transmembrane region" description="Helical" evidence="6">
    <location>
        <begin position="12"/>
        <end position="32"/>
    </location>
</feature>
<accession>A0A6N3ECS0</accession>
<organism evidence="7">
    <name type="scientific">Veillonella ratti</name>
    <dbReference type="NCBI Taxonomy" id="103892"/>
    <lineage>
        <taxon>Bacteria</taxon>
        <taxon>Bacillati</taxon>
        <taxon>Bacillota</taxon>
        <taxon>Negativicutes</taxon>
        <taxon>Veillonellales</taxon>
        <taxon>Veillonellaceae</taxon>
        <taxon>Veillonella</taxon>
    </lineage>
</organism>
<feature type="transmembrane region" description="Helical" evidence="6">
    <location>
        <begin position="374"/>
        <end position="392"/>
    </location>
</feature>
<evidence type="ECO:0000256" key="3">
    <source>
        <dbReference type="ARBA" id="ARBA00022692"/>
    </source>
</evidence>
<gene>
    <name evidence="7" type="primary">steT</name>
    <name evidence="7" type="ORF">VRLFYP33_01818</name>
</gene>
<dbReference type="AlphaFoldDB" id="A0A6N3ECS0"/>
<evidence type="ECO:0000256" key="6">
    <source>
        <dbReference type="SAM" id="Phobius"/>
    </source>
</evidence>
<feature type="transmembrane region" description="Helical" evidence="6">
    <location>
        <begin position="267"/>
        <end position="286"/>
    </location>
</feature>
<feature type="transmembrane region" description="Helical" evidence="6">
    <location>
        <begin position="316"/>
        <end position="334"/>
    </location>
</feature>
<feature type="transmembrane region" description="Helical" evidence="6">
    <location>
        <begin position="221"/>
        <end position="247"/>
    </location>
</feature>
<evidence type="ECO:0000313" key="7">
    <source>
        <dbReference type="EMBL" id="VYU35477.1"/>
    </source>
</evidence>
<dbReference type="GO" id="GO:0022857">
    <property type="term" value="F:transmembrane transporter activity"/>
    <property type="evidence" value="ECO:0007669"/>
    <property type="project" value="InterPro"/>
</dbReference>
<dbReference type="PIRSF" id="PIRSF006060">
    <property type="entry name" value="AA_transporter"/>
    <property type="match status" value="1"/>
</dbReference>
<evidence type="ECO:0000256" key="2">
    <source>
        <dbReference type="ARBA" id="ARBA00022475"/>
    </source>
</evidence>
<keyword evidence="2" id="KW-1003">Cell membrane</keyword>
<reference evidence="7" key="1">
    <citation type="submission" date="2019-11" db="EMBL/GenBank/DDBJ databases">
        <authorList>
            <person name="Feng L."/>
        </authorList>
    </citation>
    <scope>NUCLEOTIDE SEQUENCE</scope>
    <source>
        <strain evidence="7">VrattiLFYP33</strain>
    </source>
</reference>
<dbReference type="RefSeq" id="WP_021842544.1">
    <property type="nucleotide sequence ID" value="NZ_CACRUX010000066.1"/>
</dbReference>
<feature type="transmembrane region" description="Helical" evidence="6">
    <location>
        <begin position="190"/>
        <end position="209"/>
    </location>
</feature>
<dbReference type="InterPro" id="IPR050367">
    <property type="entry name" value="APC_superfamily"/>
</dbReference>
<evidence type="ECO:0000256" key="1">
    <source>
        <dbReference type="ARBA" id="ARBA00004651"/>
    </source>
</evidence>
<name>A0A6N3ECS0_9FIRM</name>
<keyword evidence="3 6" id="KW-0812">Transmembrane</keyword>
<dbReference type="EMBL" id="CACRUX010000066">
    <property type="protein sequence ID" value="VYU35477.1"/>
    <property type="molecule type" value="Genomic_DNA"/>
</dbReference>
<proteinExistence type="predicted"/>
<feature type="transmembrane region" description="Helical" evidence="6">
    <location>
        <begin position="125"/>
        <end position="146"/>
    </location>
</feature>
<dbReference type="PANTHER" id="PTHR42770">
    <property type="entry name" value="AMINO ACID TRANSPORTER-RELATED"/>
    <property type="match status" value="1"/>
</dbReference>
<keyword evidence="5 6" id="KW-0472">Membrane</keyword>
<feature type="transmembrane region" description="Helical" evidence="6">
    <location>
        <begin position="38"/>
        <end position="58"/>
    </location>
</feature>
<dbReference type="GO" id="GO:0005886">
    <property type="term" value="C:plasma membrane"/>
    <property type="evidence" value="ECO:0007669"/>
    <property type="project" value="UniProtKB-SubCell"/>
</dbReference>
<dbReference type="Pfam" id="PF13520">
    <property type="entry name" value="AA_permease_2"/>
    <property type="match status" value="1"/>
</dbReference>
<dbReference type="Gene3D" id="1.20.1740.10">
    <property type="entry name" value="Amino acid/polyamine transporter I"/>
    <property type="match status" value="1"/>
</dbReference>